<feature type="transmembrane region" description="Helical" evidence="1">
    <location>
        <begin position="252"/>
        <end position="272"/>
    </location>
</feature>
<evidence type="ECO:0000256" key="1">
    <source>
        <dbReference type="SAM" id="Phobius"/>
    </source>
</evidence>
<feature type="transmembrane region" description="Helical" evidence="1">
    <location>
        <begin position="340"/>
        <end position="361"/>
    </location>
</feature>
<name>A0ABX2Q3S1_9BACT</name>
<keyword evidence="1" id="KW-0472">Membrane</keyword>
<feature type="transmembrane region" description="Helical" evidence="1">
    <location>
        <begin position="85"/>
        <end position="105"/>
    </location>
</feature>
<proteinExistence type="predicted"/>
<evidence type="ECO:0000313" key="2">
    <source>
        <dbReference type="EMBL" id="NVO85579.1"/>
    </source>
</evidence>
<dbReference type="EMBL" id="JABKAV010000034">
    <property type="protein sequence ID" value="NVO85579.1"/>
    <property type="molecule type" value="Genomic_DNA"/>
</dbReference>
<accession>A0ABX2Q3S1</accession>
<keyword evidence="1" id="KW-0812">Transmembrane</keyword>
<organism evidence="2 3">
    <name type="scientific">Hymenobacter terrestris</name>
    <dbReference type="NCBI Taxonomy" id="2748310"/>
    <lineage>
        <taxon>Bacteria</taxon>
        <taxon>Pseudomonadati</taxon>
        <taxon>Bacteroidota</taxon>
        <taxon>Cytophagia</taxon>
        <taxon>Cytophagales</taxon>
        <taxon>Hymenobacteraceae</taxon>
        <taxon>Hymenobacter</taxon>
    </lineage>
</organism>
<keyword evidence="1" id="KW-1133">Transmembrane helix</keyword>
<feature type="transmembrane region" description="Helical" evidence="1">
    <location>
        <begin position="313"/>
        <end position="333"/>
    </location>
</feature>
<feature type="transmembrane region" description="Helical" evidence="1">
    <location>
        <begin position="279"/>
        <end position="301"/>
    </location>
</feature>
<evidence type="ECO:0000313" key="3">
    <source>
        <dbReference type="Proteomes" id="UP000626554"/>
    </source>
</evidence>
<sequence>MLLSKRYATRLPLYLAIATMLALLVLAWHLYVERTAYYDLAYHLFYYLKTEGVFVQNRRFVAIVTQLPTLLAIKAGLPLDAVMRVYSVAFVGYYLAVLLACAYWFRNEQVALVVALCFVLLTSRTFYWAQSELPQGLVALLLYYAGISRQAPLQRRFSTLALATLVPVAIFAHPLLLLGFLFLWAYDWLLNQRFRDPLYYGLLLLGLLSYGLRALLVPPGSYETTQNTFGPNLKRYFPDYFSLSSFDTFWELSRTEFVALPVLLVLLTVFYLRRGTRLALLRLLLMWGFVGGYVFIISVTRPDYTELAYLGNFYLPLTLFVAVPLALELLPALELRWPRWAPATIAVVLAVVLVARLNLIWQRHPPYTAYQQWITHVLAYTKQFPERKFLLYPNNIDPHQIRAGWPWWALASETLIRSAQQSPDAVQTIQVGWDIDALAQQGSQPGMLLGPFEALPAAEMSARYVRFPTNTIYRRLNSSPPQDAAGLTAYIEANRGVTLSLPDATPTGWAADQQHTIRVRVAVPAANQPLHSATWIEHPTMLRTAFYRNGDWPADAAPVPTPLELDVWHPWTQTLALQTPTRPGRYTFEISLISQNYRDWPVKLRFPVEVTD</sequence>
<evidence type="ECO:0008006" key="4">
    <source>
        <dbReference type="Google" id="ProtNLM"/>
    </source>
</evidence>
<feature type="transmembrane region" description="Helical" evidence="1">
    <location>
        <begin position="198"/>
        <end position="216"/>
    </location>
</feature>
<protein>
    <recommendedName>
        <fullName evidence="4">Glycosyltransferase RgtA/B/C/D-like domain-containing protein</fullName>
    </recommendedName>
</protein>
<feature type="transmembrane region" description="Helical" evidence="1">
    <location>
        <begin position="12"/>
        <end position="31"/>
    </location>
</feature>
<gene>
    <name evidence="2" type="ORF">HW556_11875</name>
</gene>
<comment type="caution">
    <text evidence="2">The sequence shown here is derived from an EMBL/GenBank/DDBJ whole genome shotgun (WGS) entry which is preliminary data.</text>
</comment>
<dbReference type="Proteomes" id="UP000626554">
    <property type="component" value="Unassembled WGS sequence"/>
</dbReference>
<reference evidence="2 3" key="1">
    <citation type="submission" date="2020-05" db="EMBL/GenBank/DDBJ databases">
        <title>Hymenobacter terrestris sp. nov. and Hymenobacter lapidiphilus sp. nov., isolated from regoliths in Antarctica.</title>
        <authorList>
            <person name="Sedlacek I."/>
            <person name="Pantucek R."/>
            <person name="Zeman M."/>
            <person name="Holochova P."/>
            <person name="Kralova S."/>
            <person name="Stankova E."/>
            <person name="Sedo O."/>
            <person name="Micenkova L."/>
            <person name="Svec P."/>
            <person name="Gupta V."/>
            <person name="Sood U."/>
            <person name="Korpole U.S."/>
            <person name="Lal R."/>
        </authorList>
    </citation>
    <scope>NUCLEOTIDE SEQUENCE [LARGE SCALE GENOMIC DNA]</scope>
    <source>
        <strain evidence="2 3">P5252</strain>
    </source>
</reference>
<feature type="transmembrane region" description="Helical" evidence="1">
    <location>
        <begin position="160"/>
        <end position="186"/>
    </location>
</feature>
<keyword evidence="3" id="KW-1185">Reference proteome</keyword>
<feature type="transmembrane region" description="Helical" evidence="1">
    <location>
        <begin position="110"/>
        <end position="129"/>
    </location>
</feature>
<dbReference type="RefSeq" id="WP_176900262.1">
    <property type="nucleotide sequence ID" value="NZ_JABKAV010000034.1"/>
</dbReference>